<keyword evidence="13" id="KW-1185">Reference proteome</keyword>
<dbReference type="InterPro" id="IPR016152">
    <property type="entry name" value="PTrfase/Anion_transptr"/>
</dbReference>
<dbReference type="PRINTS" id="PR01231">
    <property type="entry name" value="HCO3TRNSPORT"/>
</dbReference>
<evidence type="ECO:0000259" key="12">
    <source>
        <dbReference type="Pfam" id="PF00955"/>
    </source>
</evidence>
<evidence type="ECO:0000256" key="4">
    <source>
        <dbReference type="ARBA" id="ARBA00022475"/>
    </source>
</evidence>
<feature type="compositionally biased region" description="Basic residues" evidence="9">
    <location>
        <begin position="113"/>
        <end position="126"/>
    </location>
</feature>
<feature type="region of interest" description="Disordered" evidence="9">
    <location>
        <begin position="1"/>
        <end position="78"/>
    </location>
</feature>
<dbReference type="PANTHER" id="PTHR11453:SF127">
    <property type="entry name" value="SOLUTE CARRIER FAMILY 4 MEMBER 11"/>
    <property type="match status" value="1"/>
</dbReference>
<dbReference type="Pfam" id="PF00955">
    <property type="entry name" value="HCO3_cotransp"/>
    <property type="match status" value="1"/>
</dbReference>
<keyword evidence="7" id="KW-0406">Ion transport</keyword>
<feature type="domain" description="PTS EIIA type-2" evidence="11">
    <location>
        <begin position="273"/>
        <end position="353"/>
    </location>
</feature>
<reference evidence="14" key="2">
    <citation type="submission" date="2025-08" db="UniProtKB">
        <authorList>
            <consortium name="RefSeq"/>
        </authorList>
    </citation>
    <scope>IDENTIFICATION</scope>
    <source>
        <strain evidence="14">S238N-H82</strain>
        <tissue evidence="14">Testes</tissue>
    </source>
</reference>
<keyword evidence="8 10" id="KW-0472">Membrane</keyword>
<dbReference type="Gene3D" id="1.10.287.570">
    <property type="entry name" value="Helical hairpin bin"/>
    <property type="match status" value="1"/>
</dbReference>
<comment type="subcellular location">
    <subcellularLocation>
        <location evidence="1">Cell membrane</location>
        <topology evidence="1">Multi-pass membrane protein</topology>
    </subcellularLocation>
</comment>
<feature type="region of interest" description="Disordered" evidence="9">
    <location>
        <begin position="113"/>
        <end position="141"/>
    </location>
</feature>
<dbReference type="GO" id="GO:0050801">
    <property type="term" value="P:monoatomic ion homeostasis"/>
    <property type="evidence" value="ECO:0000318"/>
    <property type="project" value="GO_Central"/>
</dbReference>
<dbReference type="FunFam" id="1.10.287.570:FF:000002">
    <property type="entry name" value="Solute carrier family 4 member 11"/>
    <property type="match status" value="1"/>
</dbReference>
<dbReference type="InterPro" id="IPR003020">
    <property type="entry name" value="HCO3_transpt_euk"/>
</dbReference>
<feature type="domain" description="Bicarbonate transporter-like transmembrane" evidence="12">
    <location>
        <begin position="421"/>
        <end position="945"/>
    </location>
</feature>
<reference evidence="13" key="1">
    <citation type="journal article" date="2020" name="Nat. Ecol. Evol.">
        <title>Deeply conserved synteny resolves early events in vertebrate evolution.</title>
        <authorList>
            <person name="Simakov O."/>
            <person name="Marletaz F."/>
            <person name="Yue J.X."/>
            <person name="O'Connell B."/>
            <person name="Jenkins J."/>
            <person name="Brandt A."/>
            <person name="Calef R."/>
            <person name="Tung C.H."/>
            <person name="Huang T.K."/>
            <person name="Schmutz J."/>
            <person name="Satoh N."/>
            <person name="Yu J.K."/>
            <person name="Putnam N.H."/>
            <person name="Green R.E."/>
            <person name="Rokhsar D.S."/>
        </authorList>
    </citation>
    <scope>NUCLEOTIDE SEQUENCE [LARGE SCALE GENOMIC DNA]</scope>
    <source>
        <strain evidence="13">S238N-H82</strain>
    </source>
</reference>
<feature type="compositionally biased region" description="Low complexity" evidence="9">
    <location>
        <begin position="14"/>
        <end position="24"/>
    </location>
</feature>
<feature type="transmembrane region" description="Helical" evidence="10">
    <location>
        <begin position="568"/>
        <end position="587"/>
    </location>
</feature>
<evidence type="ECO:0000256" key="5">
    <source>
        <dbReference type="ARBA" id="ARBA00022692"/>
    </source>
</evidence>
<evidence type="ECO:0000256" key="3">
    <source>
        <dbReference type="ARBA" id="ARBA00022448"/>
    </source>
</evidence>
<feature type="transmembrane region" description="Helical" evidence="10">
    <location>
        <begin position="532"/>
        <end position="556"/>
    </location>
</feature>
<dbReference type="OrthoDB" id="1735926at2759"/>
<dbReference type="GO" id="GO:0005886">
    <property type="term" value="C:plasma membrane"/>
    <property type="evidence" value="ECO:0000318"/>
    <property type="project" value="GO_Central"/>
</dbReference>
<comment type="similarity">
    <text evidence="2">Belongs to the anion exchanger (TC 2.A.31) family.</text>
</comment>
<evidence type="ECO:0000256" key="2">
    <source>
        <dbReference type="ARBA" id="ARBA00010993"/>
    </source>
</evidence>
<dbReference type="Pfam" id="PF00359">
    <property type="entry name" value="PTS_EIIA_2"/>
    <property type="match status" value="1"/>
</dbReference>
<dbReference type="SUPFAM" id="SSF55804">
    <property type="entry name" value="Phoshotransferase/anion transport protein"/>
    <property type="match status" value="1"/>
</dbReference>
<evidence type="ECO:0000259" key="11">
    <source>
        <dbReference type="Pfam" id="PF00359"/>
    </source>
</evidence>
<feature type="transmembrane region" description="Helical" evidence="10">
    <location>
        <begin position="896"/>
        <end position="921"/>
    </location>
</feature>
<dbReference type="GO" id="GO:0005452">
    <property type="term" value="F:solute:inorganic anion antiporter activity"/>
    <property type="evidence" value="ECO:0007669"/>
    <property type="project" value="InterPro"/>
</dbReference>
<dbReference type="RefSeq" id="XP_035698736.1">
    <property type="nucleotide sequence ID" value="XM_035842843.1"/>
</dbReference>
<proteinExistence type="inferred from homology"/>
<dbReference type="GO" id="GO:0055085">
    <property type="term" value="P:transmembrane transport"/>
    <property type="evidence" value="ECO:0000318"/>
    <property type="project" value="GO_Central"/>
</dbReference>
<dbReference type="InterPro" id="IPR002178">
    <property type="entry name" value="PTS_EIIA_type-2_dom"/>
</dbReference>
<dbReference type="Proteomes" id="UP000001554">
    <property type="component" value="Chromosome 15"/>
</dbReference>
<organism evidence="13 14">
    <name type="scientific">Branchiostoma floridae</name>
    <name type="common">Florida lancelet</name>
    <name type="synonym">Amphioxus</name>
    <dbReference type="NCBI Taxonomy" id="7739"/>
    <lineage>
        <taxon>Eukaryota</taxon>
        <taxon>Metazoa</taxon>
        <taxon>Chordata</taxon>
        <taxon>Cephalochordata</taxon>
        <taxon>Leptocardii</taxon>
        <taxon>Amphioxiformes</taxon>
        <taxon>Branchiostomatidae</taxon>
        <taxon>Branchiostoma</taxon>
    </lineage>
</organism>
<gene>
    <name evidence="14" type="primary">LOC118431601</name>
</gene>
<dbReference type="PANTHER" id="PTHR11453">
    <property type="entry name" value="ANION EXCHANGE PROTEIN"/>
    <property type="match status" value="1"/>
</dbReference>
<keyword evidence="5 10" id="KW-0812">Transmembrane</keyword>
<evidence type="ECO:0000313" key="14">
    <source>
        <dbReference type="RefSeq" id="XP_035698736.1"/>
    </source>
</evidence>
<evidence type="ECO:0000256" key="8">
    <source>
        <dbReference type="ARBA" id="ARBA00023136"/>
    </source>
</evidence>
<dbReference type="GO" id="GO:0016323">
    <property type="term" value="C:basolateral plasma membrane"/>
    <property type="evidence" value="ECO:0000318"/>
    <property type="project" value="GO_Central"/>
</dbReference>
<evidence type="ECO:0000256" key="1">
    <source>
        <dbReference type="ARBA" id="ARBA00004651"/>
    </source>
</evidence>
<dbReference type="Gene3D" id="3.40.930.10">
    <property type="entry name" value="Mannitol-specific EII, Chain A"/>
    <property type="match status" value="1"/>
</dbReference>
<keyword evidence="4" id="KW-1003">Cell membrane</keyword>
<evidence type="ECO:0000256" key="9">
    <source>
        <dbReference type="SAM" id="MobiDB-lite"/>
    </source>
</evidence>
<dbReference type="FunFam" id="3.40.930.10:FF:000019">
    <property type="entry name" value="Solute carrier family 4 member 11"/>
    <property type="match status" value="1"/>
</dbReference>
<name>A0A9J7NBW7_BRAFL</name>
<feature type="transmembrane region" description="Helical" evidence="10">
    <location>
        <begin position="632"/>
        <end position="652"/>
    </location>
</feature>
<feature type="transmembrane region" description="Helical" evidence="10">
    <location>
        <begin position="451"/>
        <end position="472"/>
    </location>
</feature>
<evidence type="ECO:0000256" key="7">
    <source>
        <dbReference type="ARBA" id="ARBA00023065"/>
    </source>
</evidence>
<keyword evidence="6 10" id="KW-1133">Transmembrane helix</keyword>
<evidence type="ECO:0000256" key="6">
    <source>
        <dbReference type="ARBA" id="ARBA00022989"/>
    </source>
</evidence>
<protein>
    <submittedName>
        <fullName evidence="14">Sodium bicarbonate transporter-like protein 11</fullName>
    </submittedName>
</protein>
<sequence length="949" mass="105702">MSDGGGDNPRPEQLELGALDAAALEQEEDANSPPNFTDVAPTAPLVRPIPQIDETPPSPVINGNLVSPKPPSSDSDSEALLGVNLLRPASPGAISLASTISYLGYGSDDHIHRKKVTKKKRYRRSKSNMSVPQTPDSVSGSVTIDFDDGGFDTDCRSNMSDSSNQDITLMYASHERIPKKDFRHEVQAKKDVASFLGMAQLMLDMVETSLQDILDTMLEKILKDETKCTMASAKSALFTHDSVRHFSKTIQGTSETEYGGIDYDQSWICAFASVPDIKKRHVAIARLQYPRNLGETSQEVQFIILVIAPRKEKTMRNALETARTFSSLFMYPEIRQELLDCQDEEEFMATLKKTEEELRGGDKMDRRRIKMEAIKSAAAFERPGKILKKDRVVKKMKLKMEAIKSAAAFERPGDQTFKPGAGVWNDLKRRAPHYISDFTDGLKGRRSLHKLLSATVFLYFACVLPSIAFGTLNERNTHGDLDVKKVFVSQTLGGLMFALFGGQPLVILQTTAPLALYTKIIYEFSHSLEVEFLPMFGLVGLFSSGFLLIYSIFGLSRVMKYTTRSTEEIFALFIVVAYVVDAIRSLTADFYSHFDTEGCKFVNLTALNSSLPENSSTLHSVLTDNCQPERPLLHMILLLGTLWVGITLYNCTKSPYLTEGKRELLADYALPIAVVFNGFMGSYAFRAVQLERFQVRERAMFQMVALDSLHPIAMVVALGLGFCLSLLFFMDQNISAAIVNNPAHKLKKGSAYHLDLLVVAAINTVLSLFGLPWVHGALPHSPLHVRALADVEVRVDQGHLYPIIVRVRETRVAAILSHILIGLSLLLLPSPLNYIPQAVLNGLFLFMAVSSLTGNQLFERLMLLVTEQSAYPPNHYIRRVPLGKIHMWSLCQVLQLGLLCGLGFAPLIYLEMVFPLVILSLMPIRHILMPRILDPKYIEALDASHTDFQ</sequence>
<feature type="transmembrane region" description="Helical" evidence="10">
    <location>
        <begin position="664"/>
        <end position="688"/>
    </location>
</feature>
<feature type="transmembrane region" description="Helical" evidence="10">
    <location>
        <begin position="840"/>
        <end position="858"/>
    </location>
</feature>
<evidence type="ECO:0000256" key="10">
    <source>
        <dbReference type="SAM" id="Phobius"/>
    </source>
</evidence>
<dbReference type="InterPro" id="IPR011531">
    <property type="entry name" value="HCO3_transpt-like_TM_dom"/>
</dbReference>
<dbReference type="GeneID" id="118431601"/>
<dbReference type="GO" id="GO:0006820">
    <property type="term" value="P:monoatomic anion transport"/>
    <property type="evidence" value="ECO:0007669"/>
    <property type="project" value="InterPro"/>
</dbReference>
<keyword evidence="3" id="KW-0813">Transport</keyword>
<feature type="transmembrane region" description="Helical" evidence="10">
    <location>
        <begin position="751"/>
        <end position="774"/>
    </location>
</feature>
<dbReference type="AlphaFoldDB" id="A0A9J7NBW7"/>
<dbReference type="OMA" id="RRAPFYW"/>
<dbReference type="GO" id="GO:0022857">
    <property type="term" value="F:transmembrane transporter activity"/>
    <property type="evidence" value="ECO:0000318"/>
    <property type="project" value="GO_Central"/>
</dbReference>
<feature type="transmembrane region" description="Helical" evidence="10">
    <location>
        <begin position="492"/>
        <end position="512"/>
    </location>
</feature>
<feature type="compositionally biased region" description="Polar residues" evidence="9">
    <location>
        <begin position="127"/>
        <end position="141"/>
    </location>
</feature>
<evidence type="ECO:0000313" key="13">
    <source>
        <dbReference type="Proteomes" id="UP000001554"/>
    </source>
</evidence>
<dbReference type="KEGG" id="bfo:118431601"/>
<accession>A0A9J7NBW7</accession>
<feature type="transmembrane region" description="Helical" evidence="10">
    <location>
        <begin position="708"/>
        <end position="730"/>
    </location>
</feature>